<sequence length="741" mass="80846">MKSTKRRQKYEQAPVTQDVIAWEDPAVGLVALDSPNDPRPSIKIVDGQIVEMDGKTRDEFDFIDKFIVKYGINVSEAETSMALDSAEIAKMLVDINVSRRDLLKIASGLTPAKLVDVVSKMNVVEIMMAQMKMRARKSPANQAHVTNLLDNPVLMAADAAEAALRGFAELETTCSVTRCAPLNAIALMIGSQVGRPGVITQCSLEEATELKIGMKGFTSYAETVSVYGTEAVMSDGDDTPWSKSFLASAYAARGMKMRFSSGTGSEVMMGYAEGKSMLYLEARCVWMVKAGGSQGTQNGSIDGLPLSSSMPSGLRAVAAENLLTSMLGLEVASGNDTYFSHSLARSMSKLLMQMLPGTDLVTSGYASIPNCDNTFSASTMDCDNYANYYMVQRDMKVDGALHPVSNEEVIAHRRKAAQAMQALFYAMDFPEITDEEVEAAVYAYKSSDMPKRNVAEDIKAATHIMESDFNGFDIVKVLYQAGYEELAENILTILKQRVAGDYLHTSAIFDENFHVISAINNENDYAGPTTGYQISDARWDQMQQHMGAVSTDDFIDSRDESYINGITECGPAAPGTNPDEVVIAVSPSFGQQQRKTIVDLPHEIVLRELAAGIEEEGMKPRFIKCYSSSDLAVISSAGSRLSGSGISIGIQSRGTTVIHQKDLVPLDNLELFPQSPLYDKKTYRAIGKNAAKYAKGESPEPLPGDIDSSTRFYMLKTTLLHNHETAQIKNIKPVELEVSFI</sequence>
<dbReference type="GO" id="GO:0016836">
    <property type="term" value="F:hydro-lyase activity"/>
    <property type="evidence" value="ECO:0007669"/>
    <property type="project" value="InterPro"/>
</dbReference>
<protein>
    <submittedName>
        <fullName evidence="2">Propanediol/glycerol family dehydratase large subunit</fullName>
    </submittedName>
</protein>
<dbReference type="NCBIfam" id="NF011979">
    <property type="entry name" value="PRK15444.1"/>
    <property type="match status" value="1"/>
</dbReference>
<dbReference type="InterPro" id="IPR010254">
    <property type="entry name" value="B12-dep_deHydtase_bsu"/>
</dbReference>
<dbReference type="SUPFAM" id="SSF52968">
    <property type="entry name" value="B12-dependent dehydatase associated subunit"/>
    <property type="match status" value="1"/>
</dbReference>
<evidence type="ECO:0000313" key="3">
    <source>
        <dbReference type="Proteomes" id="UP001065549"/>
    </source>
</evidence>
<dbReference type="RefSeq" id="WP_269478478.1">
    <property type="nucleotide sequence ID" value="NZ_JAOSHN010000003.1"/>
</dbReference>
<dbReference type="Gene3D" id="3.40.50.10150">
    <property type="entry name" value="B12-dependent dehydatase associated subunit"/>
    <property type="match status" value="1"/>
</dbReference>
<dbReference type="Pfam" id="PF02288">
    <property type="entry name" value="Dehydratase_MU"/>
    <property type="match status" value="1"/>
</dbReference>
<dbReference type="AlphaFoldDB" id="A0A9J6QVS4"/>
<name>A0A9J6QVS4_9FIRM</name>
<dbReference type="Gene3D" id="3.20.20.350">
    <property type="entry name" value="Diol/glycerol dehydratase, large subunit"/>
    <property type="match status" value="1"/>
</dbReference>
<evidence type="ECO:0000313" key="2">
    <source>
        <dbReference type="EMBL" id="MCU7378342.1"/>
    </source>
</evidence>
<dbReference type="InterPro" id="IPR036999">
    <property type="entry name" value="Diol/glycerol_deHase_lsu_sf"/>
</dbReference>
<dbReference type="InterPro" id="IPR003208">
    <property type="entry name" value="Dehydtase/Dehydtase_re"/>
</dbReference>
<dbReference type="InterPro" id="IPR003206">
    <property type="entry name" value="Diol/glycerol_deHydtase_lsu"/>
</dbReference>
<dbReference type="NCBIfam" id="NF011616">
    <property type="entry name" value="PRK15042.1"/>
    <property type="match status" value="1"/>
</dbReference>
<gene>
    <name evidence="2" type="ORF">OBO34_08230</name>
</gene>
<accession>A0A9J6QVS4</accession>
<dbReference type="InterPro" id="IPR016176">
    <property type="entry name" value="Cbl-dep_enz_cat"/>
</dbReference>
<evidence type="ECO:0000259" key="1">
    <source>
        <dbReference type="Pfam" id="PF02286"/>
    </source>
</evidence>
<dbReference type="SUPFAM" id="SSF51703">
    <property type="entry name" value="Cobalamin (vitamin B12)-dependent enzymes"/>
    <property type="match status" value="1"/>
</dbReference>
<proteinExistence type="predicted"/>
<dbReference type="EMBL" id="JAOSHN010000003">
    <property type="protein sequence ID" value="MCU7378342.1"/>
    <property type="molecule type" value="Genomic_DNA"/>
</dbReference>
<dbReference type="Proteomes" id="UP001065549">
    <property type="component" value="Unassembled WGS sequence"/>
</dbReference>
<reference evidence="2" key="1">
    <citation type="submission" date="2022-09" db="EMBL/GenBank/DDBJ databases">
        <title>Culturomic study of gut microbiota in children with autism spectrum disorder.</title>
        <authorList>
            <person name="Efimov B.A."/>
            <person name="Chaplin A.V."/>
            <person name="Sokolova S.R."/>
            <person name="Pikina A.P."/>
            <person name="Korzhanova M."/>
            <person name="Belova V."/>
            <person name="Korostin D."/>
        </authorList>
    </citation>
    <scope>NUCLEOTIDE SEQUENCE</scope>
    <source>
        <strain evidence="2">ASD5510</strain>
    </source>
</reference>
<organism evidence="2 3">
    <name type="scientific">Hominibacterium faecale</name>
    <dbReference type="NCBI Taxonomy" id="2839743"/>
    <lineage>
        <taxon>Bacteria</taxon>
        <taxon>Bacillati</taxon>
        <taxon>Bacillota</taxon>
        <taxon>Clostridia</taxon>
        <taxon>Peptostreptococcales</taxon>
        <taxon>Anaerovoracaceae</taxon>
        <taxon>Hominibacterium</taxon>
    </lineage>
</organism>
<keyword evidence="3" id="KW-1185">Reference proteome</keyword>
<dbReference type="GO" id="GO:0031419">
    <property type="term" value="F:cobalamin binding"/>
    <property type="evidence" value="ECO:0007669"/>
    <property type="project" value="InterPro"/>
</dbReference>
<comment type="caution">
    <text evidence="2">The sequence shown here is derived from an EMBL/GenBank/DDBJ whole genome shotgun (WGS) entry which is preliminary data.</text>
</comment>
<feature type="domain" description="Diol/glycerol dehydratase large subunit" evidence="1">
    <location>
        <begin position="4"/>
        <end position="551"/>
    </location>
</feature>
<dbReference type="Pfam" id="PF02286">
    <property type="entry name" value="Dehydratase_LU"/>
    <property type="match status" value="1"/>
</dbReference>